<keyword evidence="1" id="KW-0282">Flagellum</keyword>
<keyword evidence="1" id="KW-0966">Cell projection</keyword>
<keyword evidence="2" id="KW-1185">Reference proteome</keyword>
<sequence length="125" mass="14271">MVIFIKAYGYIRQNAFQGTKSRIRQTLAVADVANLSKEERIQYDEALKRYRDYKNTIDYAEERGIKKGFEQGIEKGLKQGMKQGKEQGMKQGLKQGHNEGLRQTALNMKTMQLPLEVIMQAGGVK</sequence>
<keyword evidence="1" id="KW-0969">Cilium</keyword>
<dbReference type="EMBL" id="JACHOC010000001">
    <property type="protein sequence ID" value="MBB4620971.1"/>
    <property type="molecule type" value="Genomic_DNA"/>
</dbReference>
<name>A0ABR6KHI2_9BACT</name>
<evidence type="ECO:0000313" key="1">
    <source>
        <dbReference type="EMBL" id="MBB4620971.1"/>
    </source>
</evidence>
<dbReference type="PANTHER" id="PTHR41317:SF1">
    <property type="entry name" value="PD-(D_E)XK NUCLEASE FAMILY TRANSPOSASE"/>
    <property type="match status" value="1"/>
</dbReference>
<gene>
    <name evidence="1" type="ORF">GGQ57_000845</name>
</gene>
<dbReference type="RefSeq" id="WP_229801196.1">
    <property type="nucleotide sequence ID" value="NZ_BMPB01000022.1"/>
</dbReference>
<accession>A0ABR6KHI2</accession>
<comment type="caution">
    <text evidence="1">The sequence shown here is derived from an EMBL/GenBank/DDBJ whole genome shotgun (WGS) entry which is preliminary data.</text>
</comment>
<reference evidence="1 2" key="1">
    <citation type="submission" date="2020-08" db="EMBL/GenBank/DDBJ databases">
        <title>Genomic Encyclopedia of Type Strains, Phase IV (KMG-IV): sequencing the most valuable type-strain genomes for metagenomic binning, comparative biology and taxonomic classification.</title>
        <authorList>
            <person name="Goeker M."/>
        </authorList>
    </citation>
    <scope>NUCLEOTIDE SEQUENCE [LARGE SCALE GENOMIC DNA]</scope>
    <source>
        <strain evidence="1 2">DSM 102983</strain>
    </source>
</reference>
<dbReference type="PANTHER" id="PTHR41317">
    <property type="entry name" value="PD-(D_E)XK NUCLEASE FAMILY TRANSPOSASE"/>
    <property type="match status" value="1"/>
</dbReference>
<evidence type="ECO:0000313" key="2">
    <source>
        <dbReference type="Proteomes" id="UP000533637"/>
    </source>
</evidence>
<proteinExistence type="predicted"/>
<protein>
    <submittedName>
        <fullName evidence="1">Flagellar biosynthesis/type III secretory pathway protein FliH</fullName>
    </submittedName>
</protein>
<organism evidence="1 2">
    <name type="scientific">Parabacteroides faecis</name>
    <dbReference type="NCBI Taxonomy" id="1217282"/>
    <lineage>
        <taxon>Bacteria</taxon>
        <taxon>Pseudomonadati</taxon>
        <taxon>Bacteroidota</taxon>
        <taxon>Bacteroidia</taxon>
        <taxon>Bacteroidales</taxon>
        <taxon>Tannerellaceae</taxon>
        <taxon>Parabacteroides</taxon>
    </lineage>
</organism>
<dbReference type="Proteomes" id="UP000533637">
    <property type="component" value="Unassembled WGS sequence"/>
</dbReference>